<dbReference type="EMBL" id="JACHVA010000001">
    <property type="protein sequence ID" value="MBC2600159.1"/>
    <property type="molecule type" value="Genomic_DNA"/>
</dbReference>
<dbReference type="Pfam" id="PF01758">
    <property type="entry name" value="SBF"/>
    <property type="match status" value="1"/>
</dbReference>
<proteinExistence type="predicted"/>
<keyword evidence="3 5" id="KW-1133">Transmembrane helix</keyword>
<feature type="transmembrane region" description="Helical" evidence="5">
    <location>
        <begin position="187"/>
        <end position="207"/>
    </location>
</feature>
<feature type="transmembrane region" description="Helical" evidence="5">
    <location>
        <begin position="95"/>
        <end position="116"/>
    </location>
</feature>
<gene>
    <name evidence="6" type="ORF">H5P30_00020</name>
</gene>
<dbReference type="InterPro" id="IPR004710">
    <property type="entry name" value="Bilac:Na_transpt"/>
</dbReference>
<dbReference type="InterPro" id="IPR002657">
    <property type="entry name" value="BilAc:Na_symport/Acr3"/>
</dbReference>
<comment type="caution">
    <text evidence="6">The sequence shown here is derived from an EMBL/GenBank/DDBJ whole genome shotgun (WGS) entry which is preliminary data.</text>
</comment>
<sequence length="310" mass="32635">MLTLTTRLFPIWALLGSALALVWPDPLVACKNAIVPLLAIIMLGMGLSLTWNEFREVFRTPKLLGIGMMLQFGIMPAAAYLIGTLLNLTPAELTGMVLVGASAGGTASNVICYLAGGRLALSVNLTLASTIAAIVLTPALTWLYLHQTVPVPAGAMLVSILKIVAAPVLVGTAINSALRSRLDSIRSVFPLLSVAAIVFIIAIIVALNRENLLHSGLLIFVAVILHNATGLGFGYGLSRLFRCDRITSRTIAIEVGMQNSGLSVTLALQYFSAAAALPGAIFSIWHNLSGSLLAAIWSGIGNPTETLPDR</sequence>
<feature type="transmembrane region" description="Helical" evidence="5">
    <location>
        <begin position="262"/>
        <end position="285"/>
    </location>
</feature>
<evidence type="ECO:0000256" key="5">
    <source>
        <dbReference type="SAM" id="Phobius"/>
    </source>
</evidence>
<accession>A0A7X1AUX9</accession>
<organism evidence="6 7">
    <name type="scientific">Puniceicoccus vermicola</name>
    <dbReference type="NCBI Taxonomy" id="388746"/>
    <lineage>
        <taxon>Bacteria</taxon>
        <taxon>Pseudomonadati</taxon>
        <taxon>Verrucomicrobiota</taxon>
        <taxon>Opitutia</taxon>
        <taxon>Puniceicoccales</taxon>
        <taxon>Puniceicoccaceae</taxon>
        <taxon>Puniceicoccus</taxon>
    </lineage>
</organism>
<feature type="transmembrane region" description="Helical" evidence="5">
    <location>
        <begin position="63"/>
        <end position="83"/>
    </location>
</feature>
<feature type="transmembrane region" description="Helical" evidence="5">
    <location>
        <begin position="151"/>
        <end position="175"/>
    </location>
</feature>
<feature type="transmembrane region" description="Helical" evidence="5">
    <location>
        <begin position="219"/>
        <end position="241"/>
    </location>
</feature>
<dbReference type="AlphaFoldDB" id="A0A7X1AUX9"/>
<evidence type="ECO:0000256" key="3">
    <source>
        <dbReference type="ARBA" id="ARBA00022989"/>
    </source>
</evidence>
<dbReference type="PANTHER" id="PTHR10361">
    <property type="entry name" value="SODIUM-BILE ACID COTRANSPORTER"/>
    <property type="match status" value="1"/>
</dbReference>
<evidence type="ECO:0000256" key="4">
    <source>
        <dbReference type="ARBA" id="ARBA00023136"/>
    </source>
</evidence>
<evidence type="ECO:0000313" key="7">
    <source>
        <dbReference type="Proteomes" id="UP000525652"/>
    </source>
</evidence>
<keyword evidence="4 5" id="KW-0472">Membrane</keyword>
<protein>
    <submittedName>
        <fullName evidence="6">Bile acid:sodium symporter family protein</fullName>
    </submittedName>
</protein>
<dbReference type="GO" id="GO:0016020">
    <property type="term" value="C:membrane"/>
    <property type="evidence" value="ECO:0007669"/>
    <property type="project" value="UniProtKB-SubCell"/>
</dbReference>
<dbReference type="InterPro" id="IPR038770">
    <property type="entry name" value="Na+/solute_symporter_sf"/>
</dbReference>
<keyword evidence="7" id="KW-1185">Reference proteome</keyword>
<evidence type="ECO:0000256" key="1">
    <source>
        <dbReference type="ARBA" id="ARBA00004141"/>
    </source>
</evidence>
<dbReference type="PANTHER" id="PTHR10361:SF28">
    <property type="entry name" value="P3 PROTEIN-RELATED"/>
    <property type="match status" value="1"/>
</dbReference>
<feature type="transmembrane region" description="Helical" evidence="5">
    <location>
        <begin position="34"/>
        <end position="51"/>
    </location>
</feature>
<feature type="transmembrane region" description="Helical" evidence="5">
    <location>
        <begin position="123"/>
        <end position="145"/>
    </location>
</feature>
<dbReference type="Gene3D" id="1.20.1530.20">
    <property type="match status" value="1"/>
</dbReference>
<evidence type="ECO:0000313" key="6">
    <source>
        <dbReference type="EMBL" id="MBC2600159.1"/>
    </source>
</evidence>
<name>A0A7X1AUX9_9BACT</name>
<evidence type="ECO:0000256" key="2">
    <source>
        <dbReference type="ARBA" id="ARBA00022692"/>
    </source>
</evidence>
<dbReference type="Proteomes" id="UP000525652">
    <property type="component" value="Unassembled WGS sequence"/>
</dbReference>
<keyword evidence="2 5" id="KW-0812">Transmembrane</keyword>
<reference evidence="6 7" key="1">
    <citation type="submission" date="2020-07" db="EMBL/GenBank/DDBJ databases">
        <authorList>
            <person name="Feng X."/>
        </authorList>
    </citation>
    <scope>NUCLEOTIDE SEQUENCE [LARGE SCALE GENOMIC DNA]</scope>
    <source>
        <strain evidence="6 7">JCM14086</strain>
    </source>
</reference>
<comment type="subcellular location">
    <subcellularLocation>
        <location evidence="1">Membrane</location>
        <topology evidence="1">Multi-pass membrane protein</topology>
    </subcellularLocation>
</comment>